<evidence type="ECO:0008006" key="5">
    <source>
        <dbReference type="Google" id="ProtNLM"/>
    </source>
</evidence>
<gene>
    <name evidence="3" type="ORF">KO508_03465</name>
</gene>
<evidence type="ECO:0000256" key="2">
    <source>
        <dbReference type="SAM" id="SignalP"/>
    </source>
</evidence>
<sequence>MLKKLTLRPIHHTLGSLLLVLMISALGSVANAQSKATTQAETPDSATTSTPGENSGLCERPEQWLWAETYEEGAMSFHGGKVWRAIETTSGDMPGKNEPSRWELVDDHCFMVDQ</sequence>
<accession>A0ABS6A4G5</accession>
<comment type="caution">
    <text evidence="3">The sequence shown here is derived from an EMBL/GenBank/DDBJ whole genome shotgun (WGS) entry which is preliminary data.</text>
</comment>
<evidence type="ECO:0000256" key="1">
    <source>
        <dbReference type="SAM" id="MobiDB-lite"/>
    </source>
</evidence>
<feature type="chain" id="PRO_5045482173" description="Chitin-binding type-3 domain-containing protein" evidence="2">
    <location>
        <begin position="33"/>
        <end position="114"/>
    </location>
</feature>
<protein>
    <recommendedName>
        <fullName evidence="5">Chitin-binding type-3 domain-containing protein</fullName>
    </recommendedName>
</protein>
<dbReference type="RefSeq" id="WP_216006917.1">
    <property type="nucleotide sequence ID" value="NZ_JAHKPV010000001.1"/>
</dbReference>
<keyword evidence="4" id="KW-1185">Reference proteome</keyword>
<reference evidence="3 4" key="1">
    <citation type="submission" date="2021-05" db="EMBL/GenBank/DDBJ databases">
        <title>Draft genomes of bacteria isolated from model marine particles.</title>
        <authorList>
            <person name="Datta M.S."/>
            <person name="Schwartzman J.A."/>
            <person name="Enke T.N."/>
            <person name="Saavedra J."/>
            <person name="Cermak N."/>
            <person name="Cordero O.X."/>
        </authorList>
    </citation>
    <scope>NUCLEOTIDE SEQUENCE [LARGE SCALE GENOMIC DNA]</scope>
    <source>
        <strain evidence="3 4">D2M19</strain>
    </source>
</reference>
<feature type="signal peptide" evidence="2">
    <location>
        <begin position="1"/>
        <end position="32"/>
    </location>
</feature>
<dbReference type="EMBL" id="JAHKPV010000001">
    <property type="protein sequence ID" value="MBU2873057.1"/>
    <property type="molecule type" value="Genomic_DNA"/>
</dbReference>
<organism evidence="3 4">
    <name type="scientific">Marinobacter salexigens</name>
    <dbReference type="NCBI Taxonomy" id="1925763"/>
    <lineage>
        <taxon>Bacteria</taxon>
        <taxon>Pseudomonadati</taxon>
        <taxon>Pseudomonadota</taxon>
        <taxon>Gammaproteobacteria</taxon>
        <taxon>Pseudomonadales</taxon>
        <taxon>Marinobacteraceae</taxon>
        <taxon>Marinobacter</taxon>
    </lineage>
</organism>
<name>A0ABS6A4G5_9GAMM</name>
<keyword evidence="2" id="KW-0732">Signal</keyword>
<evidence type="ECO:0000313" key="3">
    <source>
        <dbReference type="EMBL" id="MBU2873057.1"/>
    </source>
</evidence>
<dbReference type="Proteomes" id="UP000753376">
    <property type="component" value="Unassembled WGS sequence"/>
</dbReference>
<evidence type="ECO:0000313" key="4">
    <source>
        <dbReference type="Proteomes" id="UP000753376"/>
    </source>
</evidence>
<feature type="region of interest" description="Disordered" evidence="1">
    <location>
        <begin position="32"/>
        <end position="59"/>
    </location>
</feature>
<proteinExistence type="predicted"/>
<feature type="compositionally biased region" description="Polar residues" evidence="1">
    <location>
        <begin position="32"/>
        <end position="53"/>
    </location>
</feature>